<dbReference type="InterPro" id="IPR004609">
    <property type="entry name" value="ATP-dep_DNA_helicase_RecG"/>
</dbReference>
<evidence type="ECO:0000256" key="14">
    <source>
        <dbReference type="ARBA" id="ARBA00048988"/>
    </source>
</evidence>
<keyword evidence="9 15" id="KW-0233">DNA recombination</keyword>
<dbReference type="SUPFAM" id="SSF52540">
    <property type="entry name" value="P-loop containing nucleoside triphosphate hydrolases"/>
    <property type="match status" value="2"/>
</dbReference>
<dbReference type="SMART" id="SM00490">
    <property type="entry name" value="HELICc"/>
    <property type="match status" value="1"/>
</dbReference>
<proteinExistence type="inferred from homology"/>
<dbReference type="NCBIfam" id="NF008165">
    <property type="entry name" value="PRK10917.1-3"/>
    <property type="match status" value="1"/>
</dbReference>
<comment type="caution">
    <text evidence="18">The sequence shown here is derived from an EMBL/GenBank/DDBJ whole genome shotgun (WGS) entry which is preliminary data.</text>
</comment>
<evidence type="ECO:0000256" key="8">
    <source>
        <dbReference type="ARBA" id="ARBA00023125"/>
    </source>
</evidence>
<feature type="domain" description="Helicase C-terminal" evidence="17">
    <location>
        <begin position="460"/>
        <end position="619"/>
    </location>
</feature>
<name>A0ABU5E9V3_9PROT</name>
<evidence type="ECO:0000256" key="4">
    <source>
        <dbReference type="ARBA" id="ARBA00022763"/>
    </source>
</evidence>
<comment type="catalytic activity">
    <reaction evidence="14 15">
        <text>ATP + H2O = ADP + phosphate + H(+)</text>
        <dbReference type="Rhea" id="RHEA:13065"/>
        <dbReference type="ChEBI" id="CHEBI:15377"/>
        <dbReference type="ChEBI" id="CHEBI:15378"/>
        <dbReference type="ChEBI" id="CHEBI:30616"/>
        <dbReference type="ChEBI" id="CHEBI:43474"/>
        <dbReference type="ChEBI" id="CHEBI:456216"/>
        <dbReference type="EC" id="5.6.2.4"/>
    </reaction>
</comment>
<dbReference type="InterPro" id="IPR027417">
    <property type="entry name" value="P-loop_NTPase"/>
</dbReference>
<comment type="catalytic activity">
    <reaction evidence="12 15">
        <text>Couples ATP hydrolysis with the unwinding of duplex DNA by translocating in the 3'-5' direction.</text>
        <dbReference type="EC" id="5.6.2.4"/>
    </reaction>
</comment>
<dbReference type="PANTHER" id="PTHR47964">
    <property type="entry name" value="ATP-DEPENDENT DNA HELICASE HOMOLOG RECG, CHLOROPLASTIC"/>
    <property type="match status" value="1"/>
</dbReference>
<evidence type="ECO:0000256" key="13">
    <source>
        <dbReference type="ARBA" id="ARBA00034808"/>
    </source>
</evidence>
<feature type="domain" description="Helicase ATP-binding" evidence="16">
    <location>
        <begin position="280"/>
        <end position="441"/>
    </location>
</feature>
<dbReference type="InterPro" id="IPR047112">
    <property type="entry name" value="RecG/Mfd"/>
</dbReference>
<evidence type="ECO:0000256" key="10">
    <source>
        <dbReference type="ARBA" id="ARBA00023204"/>
    </source>
</evidence>
<evidence type="ECO:0000256" key="5">
    <source>
        <dbReference type="ARBA" id="ARBA00022801"/>
    </source>
</evidence>
<dbReference type="Proteomes" id="UP001279642">
    <property type="component" value="Unassembled WGS sequence"/>
</dbReference>
<evidence type="ECO:0000256" key="15">
    <source>
        <dbReference type="RuleBase" id="RU363016"/>
    </source>
</evidence>
<dbReference type="CDD" id="cd04488">
    <property type="entry name" value="RecG_wedge_OBF"/>
    <property type="match status" value="1"/>
</dbReference>
<comment type="similarity">
    <text evidence="1 15">Belongs to the helicase family. RecG subfamily.</text>
</comment>
<evidence type="ECO:0000256" key="11">
    <source>
        <dbReference type="ARBA" id="ARBA00023235"/>
    </source>
</evidence>
<dbReference type="EC" id="5.6.2.4" evidence="13 15"/>
<dbReference type="GO" id="GO:0003678">
    <property type="term" value="F:DNA helicase activity"/>
    <property type="evidence" value="ECO:0007669"/>
    <property type="project" value="UniProtKB-EC"/>
</dbReference>
<dbReference type="Pfam" id="PF17191">
    <property type="entry name" value="RecG_wedge"/>
    <property type="match status" value="1"/>
</dbReference>
<dbReference type="PROSITE" id="PS51194">
    <property type="entry name" value="HELICASE_CTER"/>
    <property type="match status" value="1"/>
</dbReference>
<evidence type="ECO:0000313" key="19">
    <source>
        <dbReference type="Proteomes" id="UP001279642"/>
    </source>
</evidence>
<dbReference type="RefSeq" id="WP_320508168.1">
    <property type="nucleotide sequence ID" value="NZ_JAXCLW010000002.1"/>
</dbReference>
<dbReference type="PROSITE" id="PS51192">
    <property type="entry name" value="HELICASE_ATP_BIND_1"/>
    <property type="match status" value="1"/>
</dbReference>
<keyword evidence="19" id="KW-1185">Reference proteome</keyword>
<evidence type="ECO:0000256" key="9">
    <source>
        <dbReference type="ARBA" id="ARBA00023172"/>
    </source>
</evidence>
<evidence type="ECO:0000256" key="2">
    <source>
        <dbReference type="ARBA" id="ARBA00017846"/>
    </source>
</evidence>
<evidence type="ECO:0000256" key="3">
    <source>
        <dbReference type="ARBA" id="ARBA00022741"/>
    </source>
</evidence>
<keyword evidence="10 15" id="KW-0234">DNA repair</keyword>
<keyword evidence="6 15" id="KW-0347">Helicase</keyword>
<evidence type="ECO:0000259" key="16">
    <source>
        <dbReference type="PROSITE" id="PS51192"/>
    </source>
</evidence>
<evidence type="ECO:0000259" key="17">
    <source>
        <dbReference type="PROSITE" id="PS51194"/>
    </source>
</evidence>
<dbReference type="SUPFAM" id="SSF50249">
    <property type="entry name" value="Nucleic acid-binding proteins"/>
    <property type="match status" value="1"/>
</dbReference>
<dbReference type="GO" id="GO:0016787">
    <property type="term" value="F:hydrolase activity"/>
    <property type="evidence" value="ECO:0007669"/>
    <property type="project" value="UniProtKB-KW"/>
</dbReference>
<evidence type="ECO:0000256" key="7">
    <source>
        <dbReference type="ARBA" id="ARBA00022840"/>
    </source>
</evidence>
<organism evidence="18 19">
    <name type="scientific">Dongia soli</name>
    <dbReference type="NCBI Taxonomy" id="600628"/>
    <lineage>
        <taxon>Bacteria</taxon>
        <taxon>Pseudomonadati</taxon>
        <taxon>Pseudomonadota</taxon>
        <taxon>Alphaproteobacteria</taxon>
        <taxon>Rhodospirillales</taxon>
        <taxon>Dongiaceae</taxon>
        <taxon>Dongia</taxon>
    </lineage>
</organism>
<gene>
    <name evidence="18" type="primary">recG</name>
    <name evidence="18" type="ORF">SMD27_09710</name>
</gene>
<keyword evidence="3 15" id="KW-0547">Nucleotide-binding</keyword>
<keyword evidence="11" id="KW-0413">Isomerase</keyword>
<keyword evidence="4 15" id="KW-0227">DNA damage</keyword>
<accession>A0ABU5E9V3</accession>
<dbReference type="NCBIfam" id="TIGR00643">
    <property type="entry name" value="recG"/>
    <property type="match status" value="1"/>
</dbReference>
<dbReference type="InterPro" id="IPR045562">
    <property type="entry name" value="RecG_dom3_C"/>
</dbReference>
<dbReference type="InterPro" id="IPR001650">
    <property type="entry name" value="Helicase_C-like"/>
</dbReference>
<dbReference type="Gene3D" id="2.40.50.140">
    <property type="entry name" value="Nucleic acid-binding proteins"/>
    <property type="match status" value="1"/>
</dbReference>
<dbReference type="CDD" id="cd17992">
    <property type="entry name" value="DEXHc_RecG"/>
    <property type="match status" value="1"/>
</dbReference>
<dbReference type="InterPro" id="IPR014001">
    <property type="entry name" value="Helicase_ATP-bd"/>
</dbReference>
<evidence type="ECO:0000256" key="1">
    <source>
        <dbReference type="ARBA" id="ARBA00007504"/>
    </source>
</evidence>
<dbReference type="EMBL" id="JAXCLW010000002">
    <property type="protein sequence ID" value="MDY0883120.1"/>
    <property type="molecule type" value="Genomic_DNA"/>
</dbReference>
<evidence type="ECO:0000256" key="12">
    <source>
        <dbReference type="ARBA" id="ARBA00034617"/>
    </source>
</evidence>
<dbReference type="Pfam" id="PF00271">
    <property type="entry name" value="Helicase_C"/>
    <property type="match status" value="1"/>
</dbReference>
<dbReference type="PANTHER" id="PTHR47964:SF1">
    <property type="entry name" value="ATP-DEPENDENT DNA HELICASE HOMOLOG RECG, CHLOROPLASTIC"/>
    <property type="match status" value="1"/>
</dbReference>
<evidence type="ECO:0000313" key="18">
    <source>
        <dbReference type="EMBL" id="MDY0883120.1"/>
    </source>
</evidence>
<sequence>MRPQILFPLFAALDKLPGLGPRLSKLAAKLCGEHVVDLLWHLPVSVIDRRASPSLASAENGAIVTLKVKVERHQKPSHQRQPYRVRCSDGSGFIDLVFFNARDQWLEKNLPIGTWRAISGRVERFGGELNMVHPDHIVPAEELESLQRLEPVYPLTAGLPAKTLRKAIDAALTRLPDLPEWIDPAVMRRDDWPSWREALSSLHRPEAADGFSLQSRARRRLAYDELLANQLALALVRQQNRSLAGRPSQGDGRLREKVLASLPYQLTGSQQQAMHEIAEDMAQANRMLRLLQGDVGSGKTVVALLAMLIAVEAEGQAALLAPTDILARQHFANLQPLAQAAGVEIALLTGRDKGKAREALLSRLAAGDIKLIVGTHALVQEDVVFDDLRLAVVDEQHRFGVQQRVALAGKGRGVDLLVMTATPIPRTLMLTGYGDIDVSRLTEKPPGRQPIDTRTLPIERLDDVVEGLRRAIAGGARIYWVCPLVDESEVIDLAAASERHRHLSQIFGDRVGLVHGKQKAAERDQTMAAFTAGDLDILVATTVIEVGVNVPEATVMVIEHAERFGLAQLHQLRGRVGRGSGKSSCLLLYQTPLGETAKARLSILRESEDGFRIAEEDLRLRGGGELLGTRQSGLPEFRLADLAAHDDLLTMARDDAHLIIERDHNLLSPRGEALRILLYLFQRDAMIKTLRSG</sequence>
<evidence type="ECO:0000256" key="6">
    <source>
        <dbReference type="ARBA" id="ARBA00022806"/>
    </source>
</evidence>
<dbReference type="NCBIfam" id="NF008168">
    <property type="entry name" value="PRK10917.2-2"/>
    <property type="match status" value="1"/>
</dbReference>
<comment type="function">
    <text evidence="15">Plays a critical role in recombination and DNA repair. Helps process Holliday junction intermediates to mature products by catalyzing branch migration. Has replication fork regression activity, unwinds stalled or blocked replication forks to make a HJ that can be resolved. Has a DNA unwinding activity characteristic of a DNA helicase with 3'-5' polarity.</text>
</comment>
<keyword evidence="7 15" id="KW-0067">ATP-binding</keyword>
<dbReference type="Pfam" id="PF19833">
    <property type="entry name" value="RecG_dom3_C"/>
    <property type="match status" value="1"/>
</dbReference>
<keyword evidence="5 15" id="KW-0378">Hydrolase</keyword>
<keyword evidence="8" id="KW-0238">DNA-binding</keyword>
<dbReference type="InterPro" id="IPR011545">
    <property type="entry name" value="DEAD/DEAH_box_helicase_dom"/>
</dbReference>
<dbReference type="SMART" id="SM00487">
    <property type="entry name" value="DEXDc"/>
    <property type="match status" value="1"/>
</dbReference>
<protein>
    <recommendedName>
        <fullName evidence="2 15">ATP-dependent DNA helicase RecG</fullName>
        <ecNumber evidence="13 15">5.6.2.4</ecNumber>
    </recommendedName>
</protein>
<dbReference type="NCBIfam" id="NF008164">
    <property type="entry name" value="PRK10917.1-2"/>
    <property type="match status" value="1"/>
</dbReference>
<reference evidence="18 19" key="1">
    <citation type="journal article" date="2016" name="Antonie Van Leeuwenhoek">
        <title>Dongia soli sp. nov., isolated from soil from Dokdo, Korea.</title>
        <authorList>
            <person name="Kim D.U."/>
            <person name="Lee H."/>
            <person name="Kim H."/>
            <person name="Kim S.G."/>
            <person name="Ka J.O."/>
        </authorList>
    </citation>
    <scope>NUCLEOTIDE SEQUENCE [LARGE SCALE GENOMIC DNA]</scope>
    <source>
        <strain evidence="18 19">D78</strain>
    </source>
</reference>
<dbReference type="InterPro" id="IPR033454">
    <property type="entry name" value="RecG_wedge"/>
</dbReference>
<dbReference type="InterPro" id="IPR012340">
    <property type="entry name" value="NA-bd_OB-fold"/>
</dbReference>
<dbReference type="Gene3D" id="3.40.50.300">
    <property type="entry name" value="P-loop containing nucleotide triphosphate hydrolases"/>
    <property type="match status" value="2"/>
</dbReference>
<dbReference type="Pfam" id="PF00270">
    <property type="entry name" value="DEAD"/>
    <property type="match status" value="1"/>
</dbReference>